<dbReference type="Pfam" id="PF00067">
    <property type="entry name" value="p450"/>
    <property type="match status" value="1"/>
</dbReference>
<dbReference type="Gene3D" id="1.10.630.10">
    <property type="entry name" value="Cytochrome P450"/>
    <property type="match status" value="1"/>
</dbReference>
<dbReference type="RefSeq" id="WP_345078521.1">
    <property type="nucleotide sequence ID" value="NZ_BAAAWG010000002.1"/>
</dbReference>
<evidence type="ECO:0000313" key="1">
    <source>
        <dbReference type="EMBL" id="MFC5895944.1"/>
    </source>
</evidence>
<comment type="caution">
    <text evidence="1">The sequence shown here is derived from an EMBL/GenBank/DDBJ whole genome shotgun (WGS) entry which is preliminary data.</text>
</comment>
<accession>A0ABW1FS71</accession>
<organism evidence="1 2">
    <name type="scientific">Streptomyces ramulosus</name>
    <dbReference type="NCBI Taxonomy" id="47762"/>
    <lineage>
        <taxon>Bacteria</taxon>
        <taxon>Bacillati</taxon>
        <taxon>Actinomycetota</taxon>
        <taxon>Actinomycetes</taxon>
        <taxon>Kitasatosporales</taxon>
        <taxon>Streptomycetaceae</taxon>
        <taxon>Streptomyces</taxon>
    </lineage>
</organism>
<name>A0ABW1FS71_9ACTN</name>
<dbReference type="InterPro" id="IPR001128">
    <property type="entry name" value="Cyt_P450"/>
</dbReference>
<proteinExistence type="predicted"/>
<dbReference type="EMBL" id="JBHSPW010000012">
    <property type="protein sequence ID" value="MFC5895944.1"/>
    <property type="molecule type" value="Genomic_DNA"/>
</dbReference>
<sequence>MCGASVEVTADRVFLPFGDGPRSCEGAAPAMAEMTLVTVETACRYRFHEPPGPDAGHQVTTDRALTPSGLRLCAVPRAGGPFTG</sequence>
<evidence type="ECO:0000313" key="2">
    <source>
        <dbReference type="Proteomes" id="UP001596241"/>
    </source>
</evidence>
<keyword evidence="2" id="KW-1185">Reference proteome</keyword>
<protein>
    <submittedName>
        <fullName evidence="1">Cytochrome P450</fullName>
    </submittedName>
</protein>
<reference evidence="2" key="1">
    <citation type="journal article" date="2019" name="Int. J. Syst. Evol. Microbiol.">
        <title>The Global Catalogue of Microorganisms (GCM) 10K type strain sequencing project: providing services to taxonomists for standard genome sequencing and annotation.</title>
        <authorList>
            <consortium name="The Broad Institute Genomics Platform"/>
            <consortium name="The Broad Institute Genome Sequencing Center for Infectious Disease"/>
            <person name="Wu L."/>
            <person name="Ma J."/>
        </authorList>
    </citation>
    <scope>NUCLEOTIDE SEQUENCE [LARGE SCALE GENOMIC DNA]</scope>
    <source>
        <strain evidence="2">CGMCC 1.15809</strain>
    </source>
</reference>
<gene>
    <name evidence="1" type="ORF">ACFP3M_24425</name>
</gene>
<dbReference type="SUPFAM" id="SSF48264">
    <property type="entry name" value="Cytochrome P450"/>
    <property type="match status" value="1"/>
</dbReference>
<dbReference type="InterPro" id="IPR036396">
    <property type="entry name" value="Cyt_P450_sf"/>
</dbReference>
<dbReference type="Proteomes" id="UP001596241">
    <property type="component" value="Unassembled WGS sequence"/>
</dbReference>